<dbReference type="InterPro" id="IPR007627">
    <property type="entry name" value="RNA_pol_sigma70_r2"/>
</dbReference>
<protein>
    <submittedName>
        <fullName evidence="2">Sigma-70 family RNA polymerase sigma factor</fullName>
    </submittedName>
</protein>
<dbReference type="InterPro" id="IPR014284">
    <property type="entry name" value="RNA_pol_sigma-70_dom"/>
</dbReference>
<evidence type="ECO:0000313" key="3">
    <source>
        <dbReference type="Proteomes" id="UP000823937"/>
    </source>
</evidence>
<organism evidence="2 3">
    <name type="scientific">Candidatus Pseudogracilibacillus intestinigallinarum</name>
    <dbReference type="NCBI Taxonomy" id="2838742"/>
    <lineage>
        <taxon>Bacteria</taxon>
        <taxon>Bacillati</taxon>
        <taxon>Bacillota</taxon>
        <taxon>Bacilli</taxon>
        <taxon>Bacillales</taxon>
        <taxon>Bacillaceae</taxon>
        <taxon>Pseudogracilibacillus</taxon>
    </lineage>
</organism>
<dbReference type="SUPFAM" id="SSF88659">
    <property type="entry name" value="Sigma3 and sigma4 domains of RNA polymerase sigma factors"/>
    <property type="match status" value="1"/>
</dbReference>
<reference evidence="2" key="1">
    <citation type="journal article" date="2021" name="PeerJ">
        <title>Extensive microbial diversity within the chicken gut microbiome revealed by metagenomics and culture.</title>
        <authorList>
            <person name="Gilroy R."/>
            <person name="Ravi A."/>
            <person name="Getino M."/>
            <person name="Pursley I."/>
            <person name="Horton D.L."/>
            <person name="Alikhan N.F."/>
            <person name="Baker D."/>
            <person name="Gharbi K."/>
            <person name="Hall N."/>
            <person name="Watson M."/>
            <person name="Adriaenssens E.M."/>
            <person name="Foster-Nyarko E."/>
            <person name="Jarju S."/>
            <person name="Secka A."/>
            <person name="Antonio M."/>
            <person name="Oren A."/>
            <person name="Chaudhuri R.R."/>
            <person name="La Ragione R."/>
            <person name="Hildebrand F."/>
            <person name="Pallen M.J."/>
        </authorList>
    </citation>
    <scope>NUCLEOTIDE SEQUENCE</scope>
    <source>
        <strain evidence="2">CHK169-2315</strain>
    </source>
</reference>
<dbReference type="Gene3D" id="1.10.1740.10">
    <property type="match status" value="1"/>
</dbReference>
<dbReference type="Pfam" id="PF04542">
    <property type="entry name" value="Sigma70_r2"/>
    <property type="match status" value="1"/>
</dbReference>
<evidence type="ECO:0000259" key="1">
    <source>
        <dbReference type="Pfam" id="PF04542"/>
    </source>
</evidence>
<dbReference type="NCBIfam" id="TIGR02937">
    <property type="entry name" value="sigma70-ECF"/>
    <property type="match status" value="1"/>
</dbReference>
<evidence type="ECO:0000313" key="2">
    <source>
        <dbReference type="EMBL" id="HIV73565.1"/>
    </source>
</evidence>
<dbReference type="GO" id="GO:0003700">
    <property type="term" value="F:DNA-binding transcription factor activity"/>
    <property type="evidence" value="ECO:0007669"/>
    <property type="project" value="InterPro"/>
</dbReference>
<comment type="caution">
    <text evidence="2">The sequence shown here is derived from an EMBL/GenBank/DDBJ whole genome shotgun (WGS) entry which is preliminary data.</text>
</comment>
<dbReference type="AlphaFoldDB" id="A0A9D1PKS4"/>
<dbReference type="InterPro" id="IPR013325">
    <property type="entry name" value="RNA_pol_sigma_r2"/>
</dbReference>
<reference evidence="2" key="2">
    <citation type="submission" date="2021-04" db="EMBL/GenBank/DDBJ databases">
        <authorList>
            <person name="Gilroy R."/>
        </authorList>
    </citation>
    <scope>NUCLEOTIDE SEQUENCE</scope>
    <source>
        <strain evidence="2">CHK169-2315</strain>
    </source>
</reference>
<feature type="domain" description="RNA polymerase sigma-70 region 2" evidence="1">
    <location>
        <begin position="10"/>
        <end position="76"/>
    </location>
</feature>
<dbReference type="InterPro" id="IPR013324">
    <property type="entry name" value="RNA_pol_sigma_r3/r4-like"/>
</dbReference>
<dbReference type="InterPro" id="IPR007394">
    <property type="entry name" value="UPF0122"/>
</dbReference>
<dbReference type="EMBL" id="DXHX01000011">
    <property type="protein sequence ID" value="HIV73565.1"/>
    <property type="molecule type" value="Genomic_DNA"/>
</dbReference>
<accession>A0A9D1PKS4</accession>
<dbReference type="Proteomes" id="UP000823937">
    <property type="component" value="Unassembled WGS sequence"/>
</dbReference>
<dbReference type="Pfam" id="PF04297">
    <property type="entry name" value="UPF0122"/>
    <property type="match status" value="1"/>
</dbReference>
<dbReference type="SUPFAM" id="SSF88946">
    <property type="entry name" value="Sigma2 domain of RNA polymerase sigma factors"/>
    <property type="match status" value="1"/>
</dbReference>
<gene>
    <name evidence="2" type="ORF">H9895_00610</name>
</gene>
<sequence length="189" mass="23132">MQHDFETFLQMNEKRIYFQIQRLNIHYADYDEYYTEGMLALWQAYKEFDDTKGNIGTFINYKIRFKLLDLLRKKVRTQEKDTHYIEEVKKQLTNGNHTRHTNIPLLDLTDEIIRKTYIYHEEFWKTIQSKLTENQWKWVKYFIIAELSIKEIMELENVSADAVKGWGRAVKEKLHHEEIRKMLKELSEY</sequence>
<name>A0A9D1PKS4_9BACI</name>
<proteinExistence type="predicted"/>
<dbReference type="GO" id="GO:0006352">
    <property type="term" value="P:DNA-templated transcription initiation"/>
    <property type="evidence" value="ECO:0007669"/>
    <property type="project" value="InterPro"/>
</dbReference>